<keyword evidence="6" id="KW-1185">Reference proteome</keyword>
<name>A0A126T2C3_9GAMM</name>
<gene>
    <name evidence="5" type="ORF">JT25_006965</name>
</gene>
<evidence type="ECO:0000256" key="1">
    <source>
        <dbReference type="ARBA" id="ARBA00006914"/>
    </source>
</evidence>
<evidence type="ECO:0000313" key="6">
    <source>
        <dbReference type="Proteomes" id="UP000030512"/>
    </source>
</evidence>
<dbReference type="GO" id="GO:0005524">
    <property type="term" value="F:ATP binding"/>
    <property type="evidence" value="ECO:0007669"/>
    <property type="project" value="UniProtKB-KW"/>
</dbReference>
<accession>A0A126T2C3</accession>
<evidence type="ECO:0000313" key="5">
    <source>
        <dbReference type="EMBL" id="AMK76233.1"/>
    </source>
</evidence>
<dbReference type="SUPFAM" id="SSF52540">
    <property type="entry name" value="P-loop containing nucleoside triphosphate hydrolases"/>
    <property type="match status" value="1"/>
</dbReference>
<sequence>MTKLPQPLAESLNLKPYSQRQPLAVLVRVGLAEFWTRMMPGDTELSEQLLQQAAQQLNTEAVPSWAQMRDTVGSQLYALPGPFGAWLREQHIDLPQAFLLALVGSAETDYLVTLTLSELQAPNPGNRLAVHLALTMLDELFGAGTLDALDLHATALVQQQVLLLEGTGPLSLRQLRIEPALWSVLCGRPAIWPGCRAIALADRELLPLRIRKQLPHLATLLAKGEVRGLVIRGNSGSGRRALAAELAGLLGLTAIEVPSELWQQQPALPLACHLAGWLPVIKVHVAAGESWQLPAIQPNIPHVVVLGMTDAIAGQDMLEVEIGVPDETERQQLWARYLDQPELARRAASALLSGPVIQKVARNAVLRAEQSRAPLNAEHIAQARRDLGAERLRLLAEPVRRRVEREAVVFPPLVEQYLHDFIARAHSRESLWEALGVTLQASRNAGLRALFVGDSGTGKTLAASYVATALGAPLYRVDLAAIMNKYVGESEKNLGTLLDLAAAADALLLFDEADSLFGRRTDAQQSGERYANMLTNFLLTRIENHPGITILTTNSRERIDNAFTRRLDAIVDFPLPGFQERLDLWRSHFGQRSPSDDLCKTLASYCDISGGQIRNVVLTAAGSSPADQPIGVEPLMSALQREYQKLGRNPPAQLKQLRS</sequence>
<reference evidence="5 6" key="1">
    <citation type="journal article" date="2015" name="Environ. Microbiol.">
        <title>Methane oxidation coupled to nitrate reduction under hypoxia by the Gammaproteobacterium Methylomonas denitrificans, sp. nov. type strain FJG1.</title>
        <authorList>
            <person name="Kits K.D."/>
            <person name="Klotz M.G."/>
            <person name="Stein L.Y."/>
        </authorList>
    </citation>
    <scope>NUCLEOTIDE SEQUENCE [LARGE SCALE GENOMIC DNA]</scope>
    <source>
        <strain evidence="5 6">FJG1</strain>
    </source>
</reference>
<protein>
    <recommendedName>
        <fullName evidence="4">AAA+ ATPase domain-containing protein</fullName>
    </recommendedName>
</protein>
<dbReference type="PANTHER" id="PTHR23073">
    <property type="entry name" value="26S PROTEASOME REGULATORY SUBUNIT"/>
    <property type="match status" value="1"/>
</dbReference>
<keyword evidence="3" id="KW-0067">ATP-binding</keyword>
<dbReference type="RefSeq" id="WP_052142406.1">
    <property type="nucleotide sequence ID" value="NZ_CP014476.1"/>
</dbReference>
<dbReference type="Gene3D" id="3.40.50.300">
    <property type="entry name" value="P-loop containing nucleotide triphosphate hydrolases"/>
    <property type="match status" value="1"/>
</dbReference>
<dbReference type="KEGG" id="mdn:JT25_006965"/>
<dbReference type="SMART" id="SM00382">
    <property type="entry name" value="AAA"/>
    <property type="match status" value="1"/>
</dbReference>
<dbReference type="CDD" id="cd19481">
    <property type="entry name" value="RecA-like_protease"/>
    <property type="match status" value="1"/>
</dbReference>
<dbReference type="InterPro" id="IPR027417">
    <property type="entry name" value="P-loop_NTPase"/>
</dbReference>
<dbReference type="AlphaFoldDB" id="A0A126T2C3"/>
<dbReference type="Proteomes" id="UP000030512">
    <property type="component" value="Chromosome"/>
</dbReference>
<dbReference type="EMBL" id="CP014476">
    <property type="protein sequence ID" value="AMK76233.1"/>
    <property type="molecule type" value="Genomic_DNA"/>
</dbReference>
<dbReference type="InterPro" id="IPR050221">
    <property type="entry name" value="26S_Proteasome_ATPase"/>
</dbReference>
<dbReference type="STRING" id="1538553.JT25_006965"/>
<organism evidence="5 6">
    <name type="scientific">Methylomonas denitrificans</name>
    <dbReference type="NCBI Taxonomy" id="1538553"/>
    <lineage>
        <taxon>Bacteria</taxon>
        <taxon>Pseudomonadati</taxon>
        <taxon>Pseudomonadota</taxon>
        <taxon>Gammaproteobacteria</taxon>
        <taxon>Methylococcales</taxon>
        <taxon>Methylococcaceae</taxon>
        <taxon>Methylomonas</taxon>
    </lineage>
</organism>
<evidence type="ECO:0000256" key="3">
    <source>
        <dbReference type="ARBA" id="ARBA00022840"/>
    </source>
</evidence>
<dbReference type="Pfam" id="PF00004">
    <property type="entry name" value="AAA"/>
    <property type="match status" value="1"/>
</dbReference>
<proteinExistence type="inferred from homology"/>
<dbReference type="GO" id="GO:0016887">
    <property type="term" value="F:ATP hydrolysis activity"/>
    <property type="evidence" value="ECO:0007669"/>
    <property type="project" value="InterPro"/>
</dbReference>
<dbReference type="InterPro" id="IPR003959">
    <property type="entry name" value="ATPase_AAA_core"/>
</dbReference>
<comment type="similarity">
    <text evidence="1">Belongs to the AAA ATPase family.</text>
</comment>
<dbReference type="OrthoDB" id="9809379at2"/>
<keyword evidence="2" id="KW-0547">Nucleotide-binding</keyword>
<evidence type="ECO:0000259" key="4">
    <source>
        <dbReference type="SMART" id="SM00382"/>
    </source>
</evidence>
<evidence type="ECO:0000256" key="2">
    <source>
        <dbReference type="ARBA" id="ARBA00022741"/>
    </source>
</evidence>
<dbReference type="InterPro" id="IPR003593">
    <property type="entry name" value="AAA+_ATPase"/>
</dbReference>
<feature type="domain" description="AAA+ ATPase" evidence="4">
    <location>
        <begin position="445"/>
        <end position="577"/>
    </location>
</feature>